<comment type="similarity">
    <text evidence="1">Belongs to the class-I fumarase family.</text>
</comment>
<name>A0A133VHS2_9EURY</name>
<dbReference type="InterPro" id="IPR004647">
    <property type="entry name" value="Fe-S_hydro-lyase_TtdB-typ_cat"/>
</dbReference>
<gene>
    <name evidence="4" type="ORF">AKJ51_04370</name>
</gene>
<dbReference type="AlphaFoldDB" id="A0A133VHS2"/>
<protein>
    <submittedName>
        <fullName evidence="4">Fumarate hydratase</fullName>
    </submittedName>
</protein>
<dbReference type="Pfam" id="PF05683">
    <property type="entry name" value="Fumerase_C"/>
    <property type="match status" value="1"/>
</dbReference>
<dbReference type="PANTHER" id="PTHR43351:SF2">
    <property type="entry name" value="L(+)-TARTRATE DEHYDRATASE SUBUNIT BETA-RELATED"/>
    <property type="match status" value="1"/>
</dbReference>
<keyword evidence="2" id="KW-0456">Lyase</keyword>
<accession>A0A133VHS2</accession>
<evidence type="ECO:0000256" key="1">
    <source>
        <dbReference type="ARBA" id="ARBA00008876"/>
    </source>
</evidence>
<proteinExistence type="inferred from homology"/>
<evidence type="ECO:0000313" key="5">
    <source>
        <dbReference type="Proteomes" id="UP000070263"/>
    </source>
</evidence>
<dbReference type="InterPro" id="IPR036660">
    <property type="entry name" value="Fe-S_hydroAse_TtdB_cat_sf"/>
</dbReference>
<keyword evidence="5" id="KW-1185">Reference proteome</keyword>
<evidence type="ECO:0000259" key="3">
    <source>
        <dbReference type="Pfam" id="PF05683"/>
    </source>
</evidence>
<dbReference type="SUPFAM" id="SSF117457">
    <property type="entry name" value="FumA C-terminal domain-like"/>
    <property type="match status" value="1"/>
</dbReference>
<evidence type="ECO:0000256" key="2">
    <source>
        <dbReference type="ARBA" id="ARBA00023239"/>
    </source>
</evidence>
<sequence>MRTLKTPLDPEEVKKLEVNDPFNITGEIFTARDAAHEKLLEIYDEGEDPPLPLGVYPCYHCGPVMKRGTSNWTVVSAGPTTSIRMEMFEHEFIKKFGTRIFIGKGGMGEKTLEALKNHGVYAHFTGGAGSLMAGSVEKVVDVFYLEELGMAEAVWLFEVKEFGPLVVTMDSHGDSLHEEMAEKVSNNLEDLKEEL</sequence>
<dbReference type="PANTHER" id="PTHR43351">
    <property type="entry name" value="L(+)-TARTRATE DEHYDRATASE SUBUNIT BETA"/>
    <property type="match status" value="1"/>
</dbReference>
<dbReference type="NCBIfam" id="TIGR00723">
    <property type="entry name" value="ttdB_fumA_fumB"/>
    <property type="match status" value="1"/>
</dbReference>
<dbReference type="GO" id="GO:0016836">
    <property type="term" value="F:hydro-lyase activity"/>
    <property type="evidence" value="ECO:0007669"/>
    <property type="project" value="InterPro"/>
</dbReference>
<evidence type="ECO:0000313" key="4">
    <source>
        <dbReference type="EMBL" id="KXB05986.1"/>
    </source>
</evidence>
<dbReference type="Proteomes" id="UP000070263">
    <property type="component" value="Unassembled WGS sequence"/>
</dbReference>
<comment type="caution">
    <text evidence="4">The sequence shown here is derived from an EMBL/GenBank/DDBJ whole genome shotgun (WGS) entry which is preliminary data.</text>
</comment>
<feature type="domain" description="Fe-S hydro-lyase tartrate dehydratase beta-type catalytic" evidence="3">
    <location>
        <begin position="4"/>
        <end position="179"/>
    </location>
</feature>
<reference evidence="4 5" key="1">
    <citation type="journal article" date="2016" name="Sci. Rep.">
        <title>Metabolic traits of an uncultured archaeal lineage -MSBL1- from brine pools of the Red Sea.</title>
        <authorList>
            <person name="Mwirichia R."/>
            <person name="Alam I."/>
            <person name="Rashid M."/>
            <person name="Vinu M."/>
            <person name="Ba-Alawi W."/>
            <person name="Anthony Kamau A."/>
            <person name="Kamanda Ngugi D."/>
            <person name="Goker M."/>
            <person name="Klenk H.P."/>
            <person name="Bajic V."/>
            <person name="Stingl U."/>
        </authorList>
    </citation>
    <scope>NUCLEOTIDE SEQUENCE [LARGE SCALE GENOMIC DNA]</scope>
    <source>
        <strain evidence="4">SCGC-AAA382A20</strain>
    </source>
</reference>
<dbReference type="EMBL" id="LHYE01000063">
    <property type="protein sequence ID" value="KXB05986.1"/>
    <property type="molecule type" value="Genomic_DNA"/>
</dbReference>
<organism evidence="4 5">
    <name type="scientific">candidate division MSBL1 archaeon SCGC-AAA382A20</name>
    <dbReference type="NCBI Taxonomy" id="1698280"/>
    <lineage>
        <taxon>Archaea</taxon>
        <taxon>Methanobacteriati</taxon>
        <taxon>Methanobacteriota</taxon>
        <taxon>candidate division MSBL1</taxon>
    </lineage>
</organism>
<dbReference type="Gene3D" id="3.20.130.10">
    <property type="entry name" value="Fe-S hydro-lyase, tartrate dehydratase beta-type, catalytic domain"/>
    <property type="match status" value="1"/>
</dbReference>